<proteinExistence type="predicted"/>
<sequence length="516" mass="55800">MKPDDYSALRVAGETRHLAILADRGATRSWIGRLAETLAREPGLAVTLHPAGRRPGVLSRLDLLQDLERMVLRARPRGSVLVPLQQSAPARETHPASLVLDLRSDCARDPDAALVPADALLVRPLYDGHAGEEQLAACLLAGHAPRVDLVEVRSGAVLWSGRPSIEAARSVTEALEAVSARTATMLHALAVAPRASVKAAAGPARRLGAPLVARHLGKRLASLVARALYHAACQAPHWRVGWRLVEGPGVAERLDLSGPAWQTLPDPGTRFYADPFPLVRDGRRHLFVEDLDHRTGKGIVSVVEIDESGPRGLPIPVLEEPWHLSYPFLLEHEGEVYMIPESSTANAVHLYRADPYPTRWVREATLVEGACLSDATLVREGGRWYMLATEHDGVGAHSDMLVVHHAPDLFGPWTRLSREPVLIDAETARPAGAFVRGPHGLLRPVQDCAGGYGRALGLAAITRLDEEGFSQRLVARIAPGPAWPGRRLHTLNRAGDLECIDGSALSLRGWGTVAHA</sequence>
<dbReference type="EMBL" id="BMMF01000005">
    <property type="protein sequence ID" value="GGK34059.1"/>
    <property type="molecule type" value="Genomic_DNA"/>
</dbReference>
<name>A0A917V3Z7_9HYPH</name>
<dbReference type="InterPro" id="IPR023296">
    <property type="entry name" value="Glyco_hydro_beta-prop_sf"/>
</dbReference>
<dbReference type="SUPFAM" id="SSF75005">
    <property type="entry name" value="Arabinanase/levansucrase/invertase"/>
    <property type="match status" value="1"/>
</dbReference>
<keyword evidence="3" id="KW-1185">Reference proteome</keyword>
<dbReference type="RefSeq" id="WP_188912487.1">
    <property type="nucleotide sequence ID" value="NZ_BMMF01000005.1"/>
</dbReference>
<dbReference type="InterPro" id="IPR056442">
    <property type="entry name" value="GINT1_N"/>
</dbReference>
<evidence type="ECO:0000259" key="1">
    <source>
        <dbReference type="Pfam" id="PF24793"/>
    </source>
</evidence>
<feature type="domain" description="Glucosamine inositolphosphorylceramide transferase 1 N-terminal" evidence="1">
    <location>
        <begin position="269"/>
        <end position="492"/>
    </location>
</feature>
<dbReference type="Pfam" id="PF24793">
    <property type="entry name" value="GINT1_N"/>
    <property type="match status" value="1"/>
</dbReference>
<dbReference type="AlphaFoldDB" id="A0A917V3Z7"/>
<comment type="caution">
    <text evidence="2">The sequence shown here is derived from an EMBL/GenBank/DDBJ whole genome shotgun (WGS) entry which is preliminary data.</text>
</comment>
<dbReference type="Proteomes" id="UP000600449">
    <property type="component" value="Unassembled WGS sequence"/>
</dbReference>
<gene>
    <name evidence="2" type="ORF">GCM10011322_20940</name>
</gene>
<reference evidence="2 3" key="1">
    <citation type="journal article" date="2014" name="Int. J. Syst. Evol. Microbiol.">
        <title>Complete genome sequence of Corynebacterium casei LMG S-19264T (=DSM 44701T), isolated from a smear-ripened cheese.</title>
        <authorList>
            <consortium name="US DOE Joint Genome Institute (JGI-PGF)"/>
            <person name="Walter F."/>
            <person name="Albersmeier A."/>
            <person name="Kalinowski J."/>
            <person name="Ruckert C."/>
        </authorList>
    </citation>
    <scope>NUCLEOTIDE SEQUENCE [LARGE SCALE GENOMIC DNA]</scope>
    <source>
        <strain evidence="2 3">CGMCC 1.9161</strain>
    </source>
</reference>
<accession>A0A917V3Z7</accession>
<organism evidence="2 3">
    <name type="scientific">Salinarimonas ramus</name>
    <dbReference type="NCBI Taxonomy" id="690164"/>
    <lineage>
        <taxon>Bacteria</taxon>
        <taxon>Pseudomonadati</taxon>
        <taxon>Pseudomonadota</taxon>
        <taxon>Alphaproteobacteria</taxon>
        <taxon>Hyphomicrobiales</taxon>
        <taxon>Salinarimonadaceae</taxon>
        <taxon>Salinarimonas</taxon>
    </lineage>
</organism>
<dbReference type="Gene3D" id="2.115.10.20">
    <property type="entry name" value="Glycosyl hydrolase domain, family 43"/>
    <property type="match status" value="1"/>
</dbReference>
<evidence type="ECO:0000313" key="2">
    <source>
        <dbReference type="EMBL" id="GGK34059.1"/>
    </source>
</evidence>
<evidence type="ECO:0000313" key="3">
    <source>
        <dbReference type="Proteomes" id="UP000600449"/>
    </source>
</evidence>
<protein>
    <recommendedName>
        <fullName evidence="1">Glucosamine inositolphosphorylceramide transferase 1 N-terminal domain-containing protein</fullName>
    </recommendedName>
</protein>